<dbReference type="KEGG" id="spu:585786"/>
<reference evidence="5" key="1">
    <citation type="submission" date="2015-02" db="EMBL/GenBank/DDBJ databases">
        <title>Genome sequencing for Strongylocentrotus purpuratus.</title>
        <authorList>
            <person name="Murali S."/>
            <person name="Liu Y."/>
            <person name="Vee V."/>
            <person name="English A."/>
            <person name="Wang M."/>
            <person name="Skinner E."/>
            <person name="Han Y."/>
            <person name="Muzny D.M."/>
            <person name="Worley K.C."/>
            <person name="Gibbs R.A."/>
        </authorList>
    </citation>
    <scope>NUCLEOTIDE SEQUENCE</scope>
</reference>
<feature type="compositionally biased region" description="Acidic residues" evidence="1">
    <location>
        <begin position="181"/>
        <end position="195"/>
    </location>
</feature>
<dbReference type="OrthoDB" id="6236007at2759"/>
<keyword evidence="5" id="KW-1185">Reference proteome</keyword>
<feature type="signal peptide" evidence="2">
    <location>
        <begin position="1"/>
        <end position="31"/>
    </location>
</feature>
<dbReference type="EnsemblMetazoa" id="XM_030979718">
    <property type="protein sequence ID" value="XP_030835578"/>
    <property type="gene ID" value="LOC585786"/>
</dbReference>
<dbReference type="OMA" id="VEPHIVN"/>
<dbReference type="Gene3D" id="2.60.40.200">
    <property type="entry name" value="Superoxide dismutase, copper/zinc binding domain"/>
    <property type="match status" value="1"/>
</dbReference>
<sequence>MMNVFNVCKRATWLSLLSMVFLSVIIESSQAMTISRDELSQLFDGFLDKLEQWGDDPAKVDEITHQVEPHIVNEAEENPAKVEEIARQVEPHIDNEAEENPAKVEDIARQVEPHIVNEAEESPAELSQKLISILRELHEVESDMDTRRTPPPPSLEQDVKSADAVLIELLNESRRMTESVNDSDDDDHNEYEGEDQSTRSPASVITMSNPPAAEDLPNDNENDTHLYDFAACELRLNERLEPLTLAKYHRFRGTVNLRQNRSNGSSDVTIRLFGLSPSNSNSQGHGVYIREFGDLGDGCQRLGPIFATNRNPDQQVGSTGLLAVVSPDESGFVQYRTTEVGHFDLAGRNSIFGRSIVIEQNQDTYNAPLGCCVIGVTRDAEEWM</sequence>
<evidence type="ECO:0000259" key="3">
    <source>
        <dbReference type="Pfam" id="PF00080"/>
    </source>
</evidence>
<dbReference type="GO" id="GO:0019430">
    <property type="term" value="P:removal of superoxide radicals"/>
    <property type="evidence" value="ECO:0000318"/>
    <property type="project" value="GO_Central"/>
</dbReference>
<evidence type="ECO:0000313" key="4">
    <source>
        <dbReference type="EnsemblMetazoa" id="XP_030835578"/>
    </source>
</evidence>
<dbReference type="InterPro" id="IPR001424">
    <property type="entry name" value="SOD_Cu_Zn_dom"/>
</dbReference>
<dbReference type="InterPro" id="IPR036423">
    <property type="entry name" value="SOD-like_Cu/Zn_dom_sf"/>
</dbReference>
<dbReference type="RefSeq" id="XP_030835578.1">
    <property type="nucleotide sequence ID" value="XM_030979718.1"/>
</dbReference>
<dbReference type="SUPFAM" id="SSF49329">
    <property type="entry name" value="Cu,Zn superoxide dismutase-like"/>
    <property type="match status" value="1"/>
</dbReference>
<dbReference type="PANTHER" id="PTHR10003">
    <property type="entry name" value="SUPEROXIDE DISMUTASE CU-ZN -RELATED"/>
    <property type="match status" value="1"/>
</dbReference>
<organism evidence="4 5">
    <name type="scientific">Strongylocentrotus purpuratus</name>
    <name type="common">Purple sea urchin</name>
    <dbReference type="NCBI Taxonomy" id="7668"/>
    <lineage>
        <taxon>Eukaryota</taxon>
        <taxon>Metazoa</taxon>
        <taxon>Echinodermata</taxon>
        <taxon>Eleutherozoa</taxon>
        <taxon>Echinozoa</taxon>
        <taxon>Echinoidea</taxon>
        <taxon>Euechinoidea</taxon>
        <taxon>Echinacea</taxon>
        <taxon>Camarodonta</taxon>
        <taxon>Echinidea</taxon>
        <taxon>Strongylocentrotidae</taxon>
        <taxon>Strongylocentrotus</taxon>
    </lineage>
</organism>
<evidence type="ECO:0000256" key="2">
    <source>
        <dbReference type="SAM" id="SignalP"/>
    </source>
</evidence>
<reference evidence="4" key="2">
    <citation type="submission" date="2021-01" db="UniProtKB">
        <authorList>
            <consortium name="EnsemblMetazoa"/>
        </authorList>
    </citation>
    <scope>IDENTIFICATION</scope>
</reference>
<dbReference type="InParanoid" id="A0A7M7NEQ0"/>
<feature type="chain" id="PRO_5029891621" description="Superoxide dismutase copper/zinc binding domain-containing protein" evidence="2">
    <location>
        <begin position="32"/>
        <end position="384"/>
    </location>
</feature>
<keyword evidence="2" id="KW-0732">Signal</keyword>
<dbReference type="GeneID" id="585786"/>
<dbReference type="Proteomes" id="UP000007110">
    <property type="component" value="Unassembled WGS sequence"/>
</dbReference>
<dbReference type="AlphaFoldDB" id="A0A7M7NEQ0"/>
<dbReference type="InterPro" id="IPR024134">
    <property type="entry name" value="SOD_Cu/Zn_/chaperone"/>
</dbReference>
<dbReference type="GO" id="GO:0004784">
    <property type="term" value="F:superoxide dismutase activity"/>
    <property type="evidence" value="ECO:0000318"/>
    <property type="project" value="GO_Central"/>
</dbReference>
<proteinExistence type="predicted"/>
<evidence type="ECO:0000313" key="5">
    <source>
        <dbReference type="Proteomes" id="UP000007110"/>
    </source>
</evidence>
<evidence type="ECO:0000256" key="1">
    <source>
        <dbReference type="SAM" id="MobiDB-lite"/>
    </source>
</evidence>
<feature type="region of interest" description="Disordered" evidence="1">
    <location>
        <begin position="172"/>
        <end position="204"/>
    </location>
</feature>
<dbReference type="GO" id="GO:0005507">
    <property type="term" value="F:copper ion binding"/>
    <property type="evidence" value="ECO:0000318"/>
    <property type="project" value="GO_Central"/>
</dbReference>
<dbReference type="Pfam" id="PF00080">
    <property type="entry name" value="Sod_Cu"/>
    <property type="match status" value="1"/>
</dbReference>
<dbReference type="PRINTS" id="PR00068">
    <property type="entry name" value="CUZNDISMTASE"/>
</dbReference>
<accession>A0A7M7NEQ0</accession>
<protein>
    <recommendedName>
        <fullName evidence="3">Superoxide dismutase copper/zinc binding domain-containing protein</fullName>
    </recommendedName>
</protein>
<feature type="domain" description="Superoxide dismutase copper/zinc binding" evidence="3">
    <location>
        <begin position="252"/>
        <end position="366"/>
    </location>
</feature>
<name>A0A7M7NEQ0_STRPU</name>